<dbReference type="FunCoup" id="A0A3P8Z8D5">
    <property type="interactions" value="856"/>
</dbReference>
<evidence type="ECO:0008006" key="10">
    <source>
        <dbReference type="Google" id="ProtNLM"/>
    </source>
</evidence>
<feature type="transmembrane region" description="Helical" evidence="7">
    <location>
        <begin position="35"/>
        <end position="60"/>
    </location>
</feature>
<dbReference type="AlphaFoldDB" id="A0A3P8Z8D5"/>
<reference evidence="9" key="1">
    <citation type="journal article" date="2014" name="PLoS ONE">
        <title>The genome and linkage map of the northern pike (Esox lucius): conserved synteny revealed between the salmonid sister group and the Neoteleostei.</title>
        <authorList>
            <person name="Rondeau E.B."/>
            <person name="Minkley D.R."/>
            <person name="Leong J.S."/>
            <person name="Messmer A.M."/>
            <person name="Jantzen J.R."/>
            <person name="von Schalburg K.R."/>
            <person name="Lemon C."/>
            <person name="Bird N.H."/>
            <person name="Koop B.F."/>
        </authorList>
    </citation>
    <scope>NUCLEOTIDE SEQUENCE</scope>
</reference>
<evidence type="ECO:0000256" key="2">
    <source>
        <dbReference type="ARBA" id="ARBA00006843"/>
    </source>
</evidence>
<organism evidence="8 9">
    <name type="scientific">Esox lucius</name>
    <name type="common">Northern pike</name>
    <dbReference type="NCBI Taxonomy" id="8010"/>
    <lineage>
        <taxon>Eukaryota</taxon>
        <taxon>Metazoa</taxon>
        <taxon>Chordata</taxon>
        <taxon>Craniata</taxon>
        <taxon>Vertebrata</taxon>
        <taxon>Euteleostomi</taxon>
        <taxon>Actinopterygii</taxon>
        <taxon>Neopterygii</taxon>
        <taxon>Teleostei</taxon>
        <taxon>Protacanthopterygii</taxon>
        <taxon>Esociformes</taxon>
        <taxon>Esocidae</taxon>
        <taxon>Esox</taxon>
    </lineage>
</organism>
<reference evidence="8" key="3">
    <citation type="submission" date="2025-08" db="UniProtKB">
        <authorList>
            <consortium name="Ensembl"/>
        </authorList>
    </citation>
    <scope>IDENTIFICATION</scope>
</reference>
<reference evidence="8" key="4">
    <citation type="submission" date="2025-09" db="UniProtKB">
        <authorList>
            <consortium name="Ensembl"/>
        </authorList>
    </citation>
    <scope>IDENTIFICATION</scope>
</reference>
<comment type="similarity">
    <text evidence="2">Belongs to the CD225/Dispanin family.</text>
</comment>
<comment type="subcellular location">
    <subcellularLocation>
        <location evidence="1">Membrane</location>
    </subcellularLocation>
</comment>
<dbReference type="InParanoid" id="A0A3P8Z8D5"/>
<feature type="transmembrane region" description="Helical" evidence="7">
    <location>
        <begin position="80"/>
        <end position="101"/>
    </location>
</feature>
<keyword evidence="4 7" id="KW-1133">Transmembrane helix</keyword>
<dbReference type="Pfam" id="PF04505">
    <property type="entry name" value="CD225"/>
    <property type="match status" value="1"/>
</dbReference>
<dbReference type="PANTHER" id="PTHR14948:SF19">
    <property type="entry name" value="TRANSMEMBRANE PROTEIN 233"/>
    <property type="match status" value="1"/>
</dbReference>
<dbReference type="GeneTree" id="ENSGT00940000162372"/>
<keyword evidence="3 7" id="KW-0812">Transmembrane</keyword>
<evidence type="ECO:0000256" key="5">
    <source>
        <dbReference type="ARBA" id="ARBA00023136"/>
    </source>
</evidence>
<protein>
    <recommendedName>
        <fullName evidence="10">Transmembrane protein 233</fullName>
    </recommendedName>
</protein>
<evidence type="ECO:0000256" key="7">
    <source>
        <dbReference type="SAM" id="Phobius"/>
    </source>
</evidence>
<dbReference type="InterPro" id="IPR007593">
    <property type="entry name" value="CD225/Dispanin_fam"/>
</dbReference>
<dbReference type="PANTHER" id="PTHR14948">
    <property type="entry name" value="NG5"/>
    <property type="match status" value="1"/>
</dbReference>
<name>A0A3P8Z8D5_ESOLU</name>
<dbReference type="Bgee" id="ENSELUG00000023251">
    <property type="expression patterns" value="Expressed in ovary and 2 other cell types or tissues"/>
</dbReference>
<accession>A0A3P8Z8D5</accession>
<evidence type="ECO:0000256" key="3">
    <source>
        <dbReference type="ARBA" id="ARBA00022692"/>
    </source>
</evidence>
<sequence length="128" mass="14304">SPSYQTNLKTNLSMDGGANHLGLREAQEVPHLKNYIYLTIFTCFCPAWPVNIVALVFSVLSQTSYDEEDYEGSKRLGRKALHMAIVSMVIGLLIILIFSVFREGTSLSTRSEQKSHQSRRSGLIPSLI</sequence>
<dbReference type="OMA" id="HFTTHEV"/>
<keyword evidence="5 7" id="KW-0472">Membrane</keyword>
<dbReference type="GO" id="GO:0016020">
    <property type="term" value="C:membrane"/>
    <property type="evidence" value="ECO:0007669"/>
    <property type="project" value="UniProtKB-SubCell"/>
</dbReference>
<evidence type="ECO:0000256" key="4">
    <source>
        <dbReference type="ARBA" id="ARBA00022989"/>
    </source>
</evidence>
<reference evidence="8" key="2">
    <citation type="submission" date="2020-02" db="EMBL/GenBank/DDBJ databases">
        <title>Esox lucius (northern pike) genome, fEsoLuc1, primary haplotype.</title>
        <authorList>
            <person name="Myers G."/>
            <person name="Karagic N."/>
            <person name="Meyer A."/>
            <person name="Pippel M."/>
            <person name="Reichard M."/>
            <person name="Winkler S."/>
            <person name="Tracey A."/>
            <person name="Sims Y."/>
            <person name="Howe K."/>
            <person name="Rhie A."/>
            <person name="Formenti G."/>
            <person name="Durbin R."/>
            <person name="Fedrigo O."/>
            <person name="Jarvis E.D."/>
        </authorList>
    </citation>
    <scope>NUCLEOTIDE SEQUENCE [LARGE SCALE GENOMIC DNA]</scope>
</reference>
<feature type="region of interest" description="Disordered" evidence="6">
    <location>
        <begin position="109"/>
        <end position="128"/>
    </location>
</feature>
<evidence type="ECO:0000256" key="1">
    <source>
        <dbReference type="ARBA" id="ARBA00004370"/>
    </source>
</evidence>
<gene>
    <name evidence="8" type="primary">TMEM233</name>
</gene>
<dbReference type="Ensembl" id="ENSELUT00000035979.3">
    <property type="protein sequence ID" value="ENSELUP00000024482.2"/>
    <property type="gene ID" value="ENSELUG00000023251.3"/>
</dbReference>
<keyword evidence="9" id="KW-1185">Reference proteome</keyword>
<dbReference type="InterPro" id="IPR051423">
    <property type="entry name" value="CD225/Dispanin"/>
</dbReference>
<evidence type="ECO:0000313" key="9">
    <source>
        <dbReference type="Proteomes" id="UP000265140"/>
    </source>
</evidence>
<evidence type="ECO:0000256" key="6">
    <source>
        <dbReference type="SAM" id="MobiDB-lite"/>
    </source>
</evidence>
<proteinExistence type="inferred from homology"/>
<dbReference type="Proteomes" id="UP000265140">
    <property type="component" value="Chromosome 13"/>
</dbReference>
<evidence type="ECO:0000313" key="8">
    <source>
        <dbReference type="Ensembl" id="ENSELUP00000024482.2"/>
    </source>
</evidence>